<comment type="similarity">
    <text evidence="1 4">Belongs to the glycosyl hydrolase 26 family.</text>
</comment>
<evidence type="ECO:0000313" key="6">
    <source>
        <dbReference type="EMBL" id="QEC77667.1"/>
    </source>
</evidence>
<organism evidence="6 7">
    <name type="scientific">Mucilaginibacter ginsenosidivorax</name>
    <dbReference type="NCBI Taxonomy" id="862126"/>
    <lineage>
        <taxon>Bacteria</taxon>
        <taxon>Pseudomonadati</taxon>
        <taxon>Bacteroidota</taxon>
        <taxon>Sphingobacteriia</taxon>
        <taxon>Sphingobacteriales</taxon>
        <taxon>Sphingobacteriaceae</taxon>
        <taxon>Mucilaginibacter</taxon>
    </lineage>
</organism>
<dbReference type="PROSITE" id="PS51764">
    <property type="entry name" value="GH26"/>
    <property type="match status" value="1"/>
</dbReference>
<keyword evidence="7" id="KW-1185">Reference proteome</keyword>
<sequence>MKNIRSKRLLFAGLAIALLAVVLWLLKPLYRSYYLNIYYPSNERLGGIFNVNNTGTDLQPGNVVSYKATWRNNAPWYDKGEIEKELVKHDVMLTVETWLSGVNYNTNVLTELKNGKFDKQILELAAIISKARNQVYVRWNPDMEVPTNFYPWQYQSPQSYITSFNYFAKKLKQYAHSAKVVWSPSGYPGDTEYWPGNKYVDYVSITLGSPSENSVNFYPAAKTTQGMLRQKLHRLRFINKPVLIVDAGNISNATFQPTWLAEEKAYINRYRQTVYSDSNYTDSCKAKPIRKVLQVGVFDPNKRLLNQKNITVEHLFTDFGEVERGDFEKKFLEVTGRHHDVIVTMEPWKDAAHKADTLTLERILNGTFDQQIKKLFSIISATNQTVYLRWMHEMEIPIHRYAWQSQDPVTYITAYRYFMQFNGGPGKNVKKVWGPAGDRGSADFWPGSDVVDFISIAIYGLPDKNITDPDKQEAFSTIFNRKYFRMRFLGKPLFITEFGVKGPESFQDQWLAGAAKTINANPHVFGVCYFNLYDNPKAWGSIKAPDWSMTPKSMAKFCRLLKR</sequence>
<keyword evidence="3 4" id="KW-0326">Glycosidase</keyword>
<protein>
    <recommendedName>
        <fullName evidence="5">GH26 domain-containing protein</fullName>
    </recommendedName>
</protein>
<name>A0A5B8W2J2_9SPHI</name>
<dbReference type="AlphaFoldDB" id="A0A5B8W2J2"/>
<dbReference type="Proteomes" id="UP000321362">
    <property type="component" value="Chromosome"/>
</dbReference>
<feature type="active site" description="Proton donor" evidence="4">
    <location>
        <position position="393"/>
    </location>
</feature>
<feature type="domain" description="GH26" evidence="5">
    <location>
        <begin position="245"/>
        <end position="563"/>
    </location>
</feature>
<dbReference type="Gene3D" id="3.20.20.80">
    <property type="entry name" value="Glycosidases"/>
    <property type="match status" value="2"/>
</dbReference>
<gene>
    <name evidence="6" type="ORF">FSB76_17600</name>
</gene>
<evidence type="ECO:0000259" key="5">
    <source>
        <dbReference type="PROSITE" id="PS51764"/>
    </source>
</evidence>
<dbReference type="RefSeq" id="WP_147055572.1">
    <property type="nucleotide sequence ID" value="NZ_CP042437.1"/>
</dbReference>
<dbReference type="InterPro" id="IPR022790">
    <property type="entry name" value="GH26_dom"/>
</dbReference>
<dbReference type="KEGG" id="mgk:FSB76_17600"/>
<dbReference type="InterPro" id="IPR000805">
    <property type="entry name" value="Glyco_hydro_26"/>
</dbReference>
<evidence type="ECO:0000256" key="3">
    <source>
        <dbReference type="ARBA" id="ARBA00023295"/>
    </source>
</evidence>
<dbReference type="SUPFAM" id="SSF51445">
    <property type="entry name" value="(Trans)glycosidases"/>
    <property type="match status" value="2"/>
</dbReference>
<reference evidence="6 7" key="1">
    <citation type="journal article" date="2013" name="J. Microbiol.">
        <title>Mucilaginibacter ginsenosidivorax sp. nov., with ginsenoside converting activity isolated from sediment.</title>
        <authorList>
            <person name="Kim J.K."/>
            <person name="Choi T.E."/>
            <person name="Liu Q.M."/>
            <person name="Park H.Y."/>
            <person name="Yi T.H."/>
            <person name="Yoon M.H."/>
            <person name="Kim S.C."/>
            <person name="Im W.T."/>
        </authorList>
    </citation>
    <scope>NUCLEOTIDE SEQUENCE [LARGE SCALE GENOMIC DNA]</scope>
    <source>
        <strain evidence="6 7">KHI28</strain>
    </source>
</reference>
<dbReference type="PANTHER" id="PTHR40079:SF4">
    <property type="entry name" value="GH26 DOMAIN-CONTAINING PROTEIN-RELATED"/>
    <property type="match status" value="1"/>
</dbReference>
<dbReference type="GO" id="GO:0016985">
    <property type="term" value="F:mannan endo-1,4-beta-mannosidase activity"/>
    <property type="evidence" value="ECO:0007669"/>
    <property type="project" value="InterPro"/>
</dbReference>
<evidence type="ECO:0000256" key="1">
    <source>
        <dbReference type="ARBA" id="ARBA00007754"/>
    </source>
</evidence>
<evidence type="ECO:0000256" key="2">
    <source>
        <dbReference type="ARBA" id="ARBA00022801"/>
    </source>
</evidence>
<keyword evidence="2 4" id="KW-0378">Hydrolase</keyword>
<dbReference type="OrthoDB" id="9816550at2"/>
<dbReference type="PANTHER" id="PTHR40079">
    <property type="entry name" value="MANNAN ENDO-1,4-BETA-MANNOSIDASE E-RELATED"/>
    <property type="match status" value="1"/>
</dbReference>
<evidence type="ECO:0000313" key="7">
    <source>
        <dbReference type="Proteomes" id="UP000321362"/>
    </source>
</evidence>
<dbReference type="InterPro" id="IPR017853">
    <property type="entry name" value="GH"/>
</dbReference>
<dbReference type="EMBL" id="CP042437">
    <property type="protein sequence ID" value="QEC77667.1"/>
    <property type="molecule type" value="Genomic_DNA"/>
</dbReference>
<accession>A0A5B8W2J2</accession>
<proteinExistence type="inferred from homology"/>
<evidence type="ECO:0000256" key="4">
    <source>
        <dbReference type="PROSITE-ProRule" id="PRU01100"/>
    </source>
</evidence>
<feature type="active site" description="Nucleophile" evidence="4">
    <location>
        <position position="497"/>
    </location>
</feature>
<dbReference type="GO" id="GO:0006080">
    <property type="term" value="P:substituted mannan metabolic process"/>
    <property type="evidence" value="ECO:0007669"/>
    <property type="project" value="InterPro"/>
</dbReference>